<protein>
    <submittedName>
        <fullName evidence="2">Uncharacterized protein</fullName>
    </submittedName>
</protein>
<reference evidence="2" key="1">
    <citation type="journal article" date="2018" name="Genome Biol. Evol.">
        <title>Genomics and development of Lentinus tigrinus, a white-rot wood-decaying mushroom with dimorphic fruiting bodies.</title>
        <authorList>
            <person name="Wu B."/>
            <person name="Xu Z."/>
            <person name="Knudson A."/>
            <person name="Carlson A."/>
            <person name="Chen N."/>
            <person name="Kovaka S."/>
            <person name="LaButti K."/>
            <person name="Lipzen A."/>
            <person name="Pennachio C."/>
            <person name="Riley R."/>
            <person name="Schakwitz W."/>
            <person name="Umezawa K."/>
            <person name="Ohm R.A."/>
            <person name="Grigoriev I.V."/>
            <person name="Nagy L.G."/>
            <person name="Gibbons J."/>
            <person name="Hibbett D."/>
        </authorList>
    </citation>
    <scope>NUCLEOTIDE SEQUENCE [LARGE SCALE GENOMIC DNA]</scope>
    <source>
        <strain evidence="2">ALCF2SS1-6</strain>
    </source>
</reference>
<evidence type="ECO:0000313" key="2">
    <source>
        <dbReference type="EMBL" id="RPD58281.1"/>
    </source>
</evidence>
<organism evidence="2 3">
    <name type="scientific">Lentinus tigrinus ALCF2SS1-6</name>
    <dbReference type="NCBI Taxonomy" id="1328759"/>
    <lineage>
        <taxon>Eukaryota</taxon>
        <taxon>Fungi</taxon>
        <taxon>Dikarya</taxon>
        <taxon>Basidiomycota</taxon>
        <taxon>Agaricomycotina</taxon>
        <taxon>Agaricomycetes</taxon>
        <taxon>Polyporales</taxon>
        <taxon>Polyporaceae</taxon>
        <taxon>Lentinus</taxon>
    </lineage>
</organism>
<gene>
    <name evidence="2" type="ORF">L227DRAFT_577311</name>
</gene>
<accession>A0A5C2S430</accession>
<keyword evidence="3" id="KW-1185">Reference proteome</keyword>
<dbReference type="EMBL" id="ML122276">
    <property type="protein sequence ID" value="RPD58281.1"/>
    <property type="molecule type" value="Genomic_DNA"/>
</dbReference>
<dbReference type="Proteomes" id="UP000313359">
    <property type="component" value="Unassembled WGS sequence"/>
</dbReference>
<feature type="transmembrane region" description="Helical" evidence="1">
    <location>
        <begin position="12"/>
        <end position="31"/>
    </location>
</feature>
<evidence type="ECO:0000256" key="1">
    <source>
        <dbReference type="SAM" id="Phobius"/>
    </source>
</evidence>
<proteinExistence type="predicted"/>
<keyword evidence="1" id="KW-1133">Transmembrane helix</keyword>
<evidence type="ECO:0000313" key="3">
    <source>
        <dbReference type="Proteomes" id="UP000313359"/>
    </source>
</evidence>
<name>A0A5C2S430_9APHY</name>
<dbReference type="AlphaFoldDB" id="A0A5C2S430"/>
<keyword evidence="1" id="KW-0472">Membrane</keyword>
<sequence length="55" mass="6404">MIENGDWDRWVCVSFVLLVLLLLVLLLLYLLRYMEGGGWSQEGRGKRELIAHTLN</sequence>
<keyword evidence="1" id="KW-0812">Transmembrane</keyword>